<feature type="compositionally biased region" description="Polar residues" evidence="7">
    <location>
        <begin position="593"/>
        <end position="604"/>
    </location>
</feature>
<evidence type="ECO:0000256" key="5">
    <source>
        <dbReference type="ARBA" id="ARBA00023306"/>
    </source>
</evidence>
<feature type="coiled-coil region" evidence="6">
    <location>
        <begin position="415"/>
        <end position="465"/>
    </location>
</feature>
<feature type="coiled-coil region" evidence="6">
    <location>
        <begin position="358"/>
        <end position="388"/>
    </location>
</feature>
<dbReference type="AlphaFoldDB" id="A0AAW2YKK8"/>
<dbReference type="Proteomes" id="UP001431209">
    <property type="component" value="Unassembled WGS sequence"/>
</dbReference>
<organism evidence="9 10">
    <name type="scientific">Acrasis kona</name>
    <dbReference type="NCBI Taxonomy" id="1008807"/>
    <lineage>
        <taxon>Eukaryota</taxon>
        <taxon>Discoba</taxon>
        <taxon>Heterolobosea</taxon>
        <taxon>Tetramitia</taxon>
        <taxon>Eutetramitia</taxon>
        <taxon>Acrasidae</taxon>
        <taxon>Acrasis</taxon>
    </lineage>
</organism>
<keyword evidence="10" id="KW-1185">Reference proteome</keyword>
<evidence type="ECO:0000256" key="3">
    <source>
        <dbReference type="ARBA" id="ARBA00023054"/>
    </source>
</evidence>
<keyword evidence="3 6" id="KW-0175">Coiled coil</keyword>
<comment type="subcellular location">
    <subcellularLocation>
        <location evidence="1">Cytoplasm</location>
        <location evidence="1">Cytoskeleton</location>
        <location evidence="1">Microtubule organizing center</location>
        <location evidence="1">Centrosome</location>
    </subcellularLocation>
</comment>
<dbReference type="PANTHER" id="PTHR44281:SF2">
    <property type="entry name" value="SPINDLE ASSEMBLY ABNORMAL PROTEIN 6 HOMOLOG"/>
    <property type="match status" value="1"/>
</dbReference>
<proteinExistence type="predicted"/>
<dbReference type="EMBL" id="JAOPGA020000191">
    <property type="protein sequence ID" value="KAL0477553.1"/>
    <property type="molecule type" value="Genomic_DNA"/>
</dbReference>
<dbReference type="InterPro" id="IPR038558">
    <property type="entry name" value="SAS-6_N_sf"/>
</dbReference>
<accession>A0AAW2YKK8</accession>
<keyword evidence="4" id="KW-0206">Cytoskeleton</keyword>
<evidence type="ECO:0000256" key="1">
    <source>
        <dbReference type="ARBA" id="ARBA00004300"/>
    </source>
</evidence>
<feature type="domain" description="Spindle assembly abnormal protein 6 N-terminal" evidence="8">
    <location>
        <begin position="10"/>
        <end position="151"/>
    </location>
</feature>
<evidence type="ECO:0000256" key="2">
    <source>
        <dbReference type="ARBA" id="ARBA00022490"/>
    </source>
</evidence>
<feature type="region of interest" description="Disordered" evidence="7">
    <location>
        <begin position="559"/>
        <end position="604"/>
    </location>
</feature>
<dbReference type="PANTHER" id="PTHR44281">
    <property type="entry name" value="SPINDLE ASSEMBLY ABNORMAL PROTEIN 6 HOMOLOG"/>
    <property type="match status" value="1"/>
</dbReference>
<dbReference type="GO" id="GO:0005813">
    <property type="term" value="C:centrosome"/>
    <property type="evidence" value="ECO:0007669"/>
    <property type="project" value="UniProtKB-SubCell"/>
</dbReference>
<gene>
    <name evidence="9" type="ORF">AKO1_010824</name>
</gene>
<evidence type="ECO:0000259" key="8">
    <source>
        <dbReference type="Pfam" id="PF16531"/>
    </source>
</evidence>
<keyword evidence="2" id="KW-0963">Cytoplasm</keyword>
<sequence>MSVGEPDAGYTKTIPVLVNRNGHEKKEFLVITTSNNFSKGEQTTAKGGRYSTKPDEFVLRITDEQDAYLLYIATFNDTTFPHLASEQKIKGNLKDFPQYLINKVEKVLEDHKSDFPNKEHSIKLELRGNDAVLTFDKTDEDEYKVITILEIVLKIGMDSQIKEMLANNYKFFKNRSIELYNKLTTVESSLSGEVSKSESELRQLKERYKNQESHYNSKLKEANEKNKSEINSVISEYNKKLEDLINNHNGSRTAIEEKYQKENKQLRDLLDELNKKNNSLSTTNAKIQSDNDIYATRQKSLDKELAEIRNEVENLREENRRLSTQKYNNEKDINVTTVKIDALHQNLKDKDTQISFLNKSLEAERDKISDTKDTLNRTQMELDEQKRVTNDRERDLDKANQIIQKVIEAQKDLSKKNARRKIELAQEKSDSQKLRMEIDGLEKRLSEYRDIVNKEQEEVRQCKQSIEDRDRKLIIAHQKNTELQNAFDGIVLQNTPQFSSGILPVKKHVLGSYVGTSGQPEFMPSTKLNVNYDSLNLPVVDQTRRTTAQLSPPNIASKKFTNSISTSPSNHHATTNTTTTTTSQFNGRKVEYNVSSASTNKYNT</sequence>
<protein>
    <submittedName>
        <fullName evidence="9">Spindle assembly abnormal protein 6</fullName>
    </submittedName>
</protein>
<evidence type="ECO:0000256" key="4">
    <source>
        <dbReference type="ARBA" id="ARBA00023212"/>
    </source>
</evidence>
<dbReference type="Pfam" id="PF16531">
    <property type="entry name" value="SAS-6_N"/>
    <property type="match status" value="1"/>
</dbReference>
<evidence type="ECO:0000256" key="7">
    <source>
        <dbReference type="SAM" id="MobiDB-lite"/>
    </source>
</evidence>
<feature type="coiled-coil region" evidence="6">
    <location>
        <begin position="187"/>
        <end position="332"/>
    </location>
</feature>
<name>A0AAW2YKK8_9EUKA</name>
<evidence type="ECO:0000313" key="9">
    <source>
        <dbReference type="EMBL" id="KAL0477553.1"/>
    </source>
</evidence>
<feature type="compositionally biased region" description="Low complexity" evidence="7">
    <location>
        <begin position="565"/>
        <end position="583"/>
    </location>
</feature>
<keyword evidence="5" id="KW-0131">Cell cycle</keyword>
<reference evidence="9 10" key="1">
    <citation type="submission" date="2024-03" db="EMBL/GenBank/DDBJ databases">
        <title>The Acrasis kona genome and developmental transcriptomes reveal deep origins of eukaryotic multicellular pathways.</title>
        <authorList>
            <person name="Sheikh S."/>
            <person name="Fu C.-J."/>
            <person name="Brown M.W."/>
            <person name="Baldauf S.L."/>
        </authorList>
    </citation>
    <scope>NUCLEOTIDE SEQUENCE [LARGE SCALE GENOMIC DNA]</scope>
    <source>
        <strain evidence="9 10">ATCC MYA-3509</strain>
    </source>
</reference>
<dbReference type="InterPro" id="IPR032396">
    <property type="entry name" value="SAS-6_N"/>
</dbReference>
<comment type="caution">
    <text evidence="9">The sequence shown here is derived from an EMBL/GenBank/DDBJ whole genome shotgun (WGS) entry which is preliminary data.</text>
</comment>
<evidence type="ECO:0000256" key="6">
    <source>
        <dbReference type="SAM" id="Coils"/>
    </source>
</evidence>
<evidence type="ECO:0000313" key="10">
    <source>
        <dbReference type="Proteomes" id="UP001431209"/>
    </source>
</evidence>
<dbReference type="Gene3D" id="2.170.210.20">
    <property type="entry name" value="Spindle assembly abnormal protein 6, N-terminal domain"/>
    <property type="match status" value="1"/>
</dbReference>